<evidence type="ECO:0000256" key="10">
    <source>
        <dbReference type="PROSITE-ProRule" id="PRU00703"/>
    </source>
</evidence>
<feature type="domain" description="PAC" evidence="16">
    <location>
        <begin position="598"/>
        <end position="650"/>
    </location>
</feature>
<dbReference type="Pfam" id="PF00072">
    <property type="entry name" value="Response_reg"/>
    <property type="match status" value="1"/>
</dbReference>
<keyword evidence="7" id="KW-0902">Two-component regulatory system</keyword>
<comment type="similarity">
    <text evidence="2">In the N-terminal section; belongs to the phytochrome family.</text>
</comment>
<dbReference type="Gene3D" id="3.30.450.20">
    <property type="entry name" value="PAS domain"/>
    <property type="match status" value="11"/>
</dbReference>
<feature type="domain" description="PAC" evidence="16">
    <location>
        <begin position="1770"/>
        <end position="1819"/>
    </location>
</feature>
<feature type="domain" description="PAS" evidence="15">
    <location>
        <begin position="1695"/>
        <end position="1737"/>
    </location>
</feature>
<dbReference type="InterPro" id="IPR005467">
    <property type="entry name" value="His_kinase_dom"/>
</dbReference>
<dbReference type="Gene3D" id="3.30.450.40">
    <property type="match status" value="3"/>
</dbReference>
<dbReference type="PROSITE" id="PS50113">
    <property type="entry name" value="PAC"/>
    <property type="match status" value="10"/>
</dbReference>
<dbReference type="SUPFAM" id="SSF55874">
    <property type="entry name" value="ATPase domain of HSP90 chaperone/DNA topoisomerase II/histidine kinase"/>
    <property type="match status" value="1"/>
</dbReference>
<dbReference type="FunFam" id="1.10.287.130:FF:000145">
    <property type="entry name" value="Sensory transduction histidine kinase"/>
    <property type="match status" value="1"/>
</dbReference>
<dbReference type="KEGG" id="oni:Osc7112_5903"/>
<evidence type="ECO:0000259" key="17">
    <source>
        <dbReference type="PROSITE" id="PS51371"/>
    </source>
</evidence>
<feature type="domain" description="PAS" evidence="15">
    <location>
        <begin position="1322"/>
        <end position="1396"/>
    </location>
</feature>
<dbReference type="Pfam" id="PF00571">
    <property type="entry name" value="CBS"/>
    <property type="match status" value="4"/>
</dbReference>
<dbReference type="Gene3D" id="3.10.580.10">
    <property type="entry name" value="CBS-domain"/>
    <property type="match status" value="2"/>
</dbReference>
<dbReference type="eggNOG" id="COG2202">
    <property type="taxonomic scope" value="Bacteria"/>
</dbReference>
<dbReference type="InterPro" id="IPR029016">
    <property type="entry name" value="GAF-like_dom_sf"/>
</dbReference>
<dbReference type="PROSITE" id="PS50109">
    <property type="entry name" value="HIS_KIN"/>
    <property type="match status" value="1"/>
</dbReference>
<evidence type="ECO:0000256" key="1">
    <source>
        <dbReference type="ARBA" id="ARBA00000085"/>
    </source>
</evidence>
<dbReference type="Pfam" id="PF02518">
    <property type="entry name" value="HATPase_c"/>
    <property type="match status" value="1"/>
</dbReference>
<feature type="domain" description="Histidine kinase" evidence="13">
    <location>
        <begin position="2362"/>
        <end position="2598"/>
    </location>
</feature>
<feature type="domain" description="PAC" evidence="16">
    <location>
        <begin position="884"/>
        <end position="936"/>
    </location>
</feature>
<evidence type="ECO:0000256" key="2">
    <source>
        <dbReference type="ARBA" id="ARBA00006402"/>
    </source>
</evidence>
<dbReference type="FunFam" id="3.30.450.20:FF:000099">
    <property type="entry name" value="Sensory box sensor histidine kinase"/>
    <property type="match status" value="2"/>
</dbReference>
<dbReference type="CDD" id="cd16922">
    <property type="entry name" value="HATPase_EvgS-ArcB-TorS-like"/>
    <property type="match status" value="1"/>
</dbReference>
<feature type="domain" description="CBS" evidence="17">
    <location>
        <begin position="102"/>
        <end position="162"/>
    </location>
</feature>
<dbReference type="FunFam" id="3.30.565.10:FF:000010">
    <property type="entry name" value="Sensor histidine kinase RcsC"/>
    <property type="match status" value="1"/>
</dbReference>
<sequence>MFMRTTALTPIELRTAIVREPLVVSPDTTVMDAIAQMSGVRSLCNTPRTADGQLDDLHLEARSSCVLVVENEQLVGVLTERDVVRLSAQQRCLENVAMREVMAHPVVTLRESAFTDLFLAINLLREHHIRHLPILDELDRLVGLVTHESLRQTSRPIDLLRLRTVAEVMTREVICAAPDSSLLTIVQLMAEHRVSSVMIVHPGGISTEPLQIPVGILTERDIVQFQALGLNLETCLAQAVMSTPIFAVRSDDSLWTVQQIVEQRSIRRLAVTGELGELLGIVTQTSLLQALSPLELYKLVQKWEEKVVRLEAEKVALLANRNVELEQQVAARTAALKAKADREQLLNTIAEQIRSSLNLSDILHTTVQEIHSLLGCDRVIIYQFQSELSGTVIAEAITDTGRSVLYREARDPCMSPEWLEPYRQGRIRVINDIYDAEMTQCHQEMLVGFDIRAKLMVPIVIEQQLRGLTIASYRAAPHSWTTDEIELLRQVSLQVAIALGQAAIQQKLQNELVKRQRIEATLIESEQRYAALAAAAPVGIFRTDAEGLCTYVNDRYFQIGGLRPGGTIGQGWQQGIHPDDRDLVIAQWEQFIQGNDSFELEYRFQRPDGTVTWVYGQCVAELDANGNRSGYIGTITDISDRKRTEVRLQESEERYASLVAAVPVGIFRADALGKCIYVNHWWCQISGLTPKTAVGEGWKQGLHPDDRDWVMAECEQSLQRNRSFQLEYRLQRPDGAVAWVYGQSVPELDADGQVVGYVGTTTDISDRKQAEQKLQQLNQQLETKVAERTQELWQVNSLQRAILDCADYSIISTDPTGIIQTFNAAAERMLGYSAREIIGKATPLLIHDANEVIDRASSLSAELGQNIPPTFEVFVAKARQAPVSEEEWSYIRKDGSRFPVSLSISTLKDVNQQIIGFLGIAKDISDRKRAELELQKLSDRLALSLKSGAIGCWDFDLVQNTIFWDERMYELYGVTKQSDSPLPYDIWANRLHPEDRTATETLLQQAVLGQANFETEFRVLHPDGSLHFIKTFGVLVRDARGNPQSMIGVNLDISRRKQAELQRQQLIQELSAFKQALDQSAIVVITDREGVISYVNDRFCAVSGYSRDRLIGQTHRIVNSGYHPPAFFQDLWDTINSSQIWRGEICNRAKNGSLYWVATTIVPFLDEQGRPFQYLAIRFDITDRKLAEATLQQENTFRQQIVENMVQGLCVFHQFEEFPFVSFTVWNQQMQTITGYTLEEINRLGWYQTLYPNLEDREQAIANCRQMQPIAVEREIQRQDGQRRTISISTSVLSGDDGHLYSLALIQDITDRQQTERENRLLKERLEFLLASSPAMIYSCKPYGDYDATFMSKNIEAILGYKAEEFLSESGFWANHIHPEDAPRVFAHISDLFEHNTHQHEYRFLHRDGHYVWLRDELRLLRDEAGKPIEIVGYFADISDVKQTEETLKIQLAAIEAAIDGIAIIQGDTYLYLNQAHLELFGYERPEEVSGKSWKLLYSQQELERFEREVFPVLGRDRAWQGEAIALRKDGSTFAEGLSLTLTDDGLLICVCRDISDRKQIEAELAESEAKFRRLVEGVNDLIWSCEPDGILTYVSPQFKTMFGWEEGAWIGKSFIYLVHPDDRPLVVTGYRKNIKFGKKSSDYEFRHRHRDGNYVWVRSSATPVMNAEGELISIQGILSDISDRKQAELARESSEIRFRRVFESSVSGMMFADFQGNITDANDRFLQMVGYTREELNAGMIHWDAMTPPEYLPADFLAFERLRQDGEIESLEKEYYRKDGSRISVLLGAALLPGSEDQTICVLVDISDRKQAQKALQESQQFLQTVLDTIPLSVFWKNRESVFLGCNQQFATTLGLQSTSESIGKRDLDICQEEVEANEYCAMDRRLMETGEAILGIEETLTLPNGKPIFIETHKAPLRDCSGNVIGLVGTFQDITDRKEAELRLQQQAKQERLLGAITKRMRSSLHLDEILNSTVEEIHQILQSDRTLVYRVFPEGTGTAIAESVSPNRLKLLDILFPEEVFPEENYERYIEGRVYALNDSEDANESIVPCLVEFLADIQVRAKLVVPIIQNQSLWGLLIVHQCDRPRQWQEWEINLLKQIANQLAIAIQQSYLYEQVQSELAIRKQTEKAIALQLQRQRTLGEIAQQIRESLDINEILATVTQQVKEILQGDRIVVFRLFGDGRSQIVEEAVSSEFPALKDHHWEDELWSPEILNRYWQGKPRIVPDVMTDIWTDCLVEYATVCQVQSKIVAPILQEVRSSESHRWVAPGQTKKLWGVLVVHACREQRVWQESEAQLLQQIANQLAIAIQQASLFKQLQQELTERQQAQQQLTERNEQLAVSNEELARATRLKDEFLANMSHELRTPLNAILGMSEGLQEQVFGIINEEQIKALQTIERSSSHLLELINDILDVAKIESGQMELDCTPVSINHLCQSSLAFIKQQALQKRIQLEIKVPLNLPDLLIDERRMRQVLINLLNNAVKFTPNGGRITLEVSSQQRRADPDSADSPPHFLVKETLRISVIDTGIGIAPEHINKLFQPFIQIDGALNRQYTGTGLGLALVKRIVELHGGQVLLTSTVGVGSCFTIDLPCTGCAPSSVDVESQTEPRIEPSGPEQQGGSPLILLAEDNEANISTVSSYLRAKGYRILLAKDGEEAVALAKSENPNLILMDIQMPGMDGLEAMQQIRCDPNLVDLPIVALTALAMTGDRDRCLAAGANDYLTKPVKLKQLASTIQQLLAK</sequence>
<dbReference type="SMART" id="SM00086">
    <property type="entry name" value="PAC"/>
    <property type="match status" value="11"/>
</dbReference>
<feature type="domain" description="Response regulatory" evidence="14">
    <location>
        <begin position="2627"/>
        <end position="2743"/>
    </location>
</feature>
<feature type="domain" description="CBS" evidence="17">
    <location>
        <begin position="17"/>
        <end position="94"/>
    </location>
</feature>
<feature type="domain" description="CBS" evidence="17">
    <location>
        <begin position="169"/>
        <end position="234"/>
    </location>
</feature>
<dbReference type="PROSITE" id="PS50112">
    <property type="entry name" value="PAS"/>
    <property type="match status" value="7"/>
</dbReference>
<dbReference type="InterPro" id="IPR004358">
    <property type="entry name" value="Sig_transdc_His_kin-like_C"/>
</dbReference>
<evidence type="ECO:0000313" key="19">
    <source>
        <dbReference type="Proteomes" id="UP000010478"/>
    </source>
</evidence>
<feature type="domain" description="Phytochrome chromophore attachment site" evidence="12">
    <location>
        <begin position="2156"/>
        <end position="2307"/>
    </location>
</feature>
<dbReference type="PATRIC" id="fig|179408.3.peg.7362"/>
<feature type="domain" description="Phytochrome chromophore attachment site" evidence="12">
    <location>
        <begin position="1968"/>
        <end position="2106"/>
    </location>
</feature>
<dbReference type="CDD" id="cd17774">
    <property type="entry name" value="CBS_two-component_sensor_histidine_kinase_repeat2"/>
    <property type="match status" value="1"/>
</dbReference>
<dbReference type="InterPro" id="IPR001610">
    <property type="entry name" value="PAC"/>
</dbReference>
<protein>
    <recommendedName>
        <fullName evidence="8">Circadian input-output histidine kinase CikA</fullName>
        <ecNumber evidence="3">2.7.13.3</ecNumber>
    </recommendedName>
</protein>
<dbReference type="InterPro" id="IPR000644">
    <property type="entry name" value="CBS_dom"/>
</dbReference>
<dbReference type="Gene3D" id="1.10.287.130">
    <property type="match status" value="1"/>
</dbReference>
<organism evidence="18 19">
    <name type="scientific">Phormidium nigroviride PCC 7112</name>
    <dbReference type="NCBI Taxonomy" id="179408"/>
    <lineage>
        <taxon>Bacteria</taxon>
        <taxon>Bacillati</taxon>
        <taxon>Cyanobacteriota</taxon>
        <taxon>Cyanophyceae</taxon>
        <taxon>Oscillatoriophycideae</taxon>
        <taxon>Oscillatoriales</taxon>
        <taxon>Oscillatoriaceae</taxon>
        <taxon>Phormidium</taxon>
    </lineage>
</organism>
<dbReference type="InterPro" id="IPR003661">
    <property type="entry name" value="HisK_dim/P_dom"/>
</dbReference>
<dbReference type="CDD" id="cd00130">
    <property type="entry name" value="PAS"/>
    <property type="match status" value="10"/>
</dbReference>
<evidence type="ECO:0000256" key="6">
    <source>
        <dbReference type="ARBA" id="ARBA00022777"/>
    </source>
</evidence>
<dbReference type="PROSITE" id="PS50110">
    <property type="entry name" value="RESPONSE_REGULATORY"/>
    <property type="match status" value="1"/>
</dbReference>
<feature type="modified residue" description="4-aspartylphosphate" evidence="9">
    <location>
        <position position="2676"/>
    </location>
</feature>
<dbReference type="InterPro" id="IPR052162">
    <property type="entry name" value="Sensor_kinase/Photoreceptor"/>
</dbReference>
<dbReference type="CDD" id="cd04620">
    <property type="entry name" value="CBS_two-component_sensor_histidine_kinase_repeat1"/>
    <property type="match status" value="1"/>
</dbReference>
<keyword evidence="4 9" id="KW-0597">Phosphoprotein</keyword>
<dbReference type="InterPro" id="IPR000014">
    <property type="entry name" value="PAS"/>
</dbReference>
<dbReference type="InterPro" id="IPR003018">
    <property type="entry name" value="GAF"/>
</dbReference>
<evidence type="ECO:0000259" key="12">
    <source>
        <dbReference type="PROSITE" id="PS50046"/>
    </source>
</evidence>
<keyword evidence="10" id="KW-0129">CBS domain</keyword>
<dbReference type="GO" id="GO:0000155">
    <property type="term" value="F:phosphorelay sensor kinase activity"/>
    <property type="evidence" value="ECO:0007669"/>
    <property type="project" value="InterPro"/>
</dbReference>
<dbReference type="CDD" id="cd00082">
    <property type="entry name" value="HisKA"/>
    <property type="match status" value="1"/>
</dbReference>
<keyword evidence="19" id="KW-1185">Reference proteome</keyword>
<dbReference type="SMART" id="SM00387">
    <property type="entry name" value="HATPase_c"/>
    <property type="match status" value="1"/>
</dbReference>
<dbReference type="Gene3D" id="3.30.565.10">
    <property type="entry name" value="Histidine kinase-like ATPase, C-terminal domain"/>
    <property type="match status" value="1"/>
</dbReference>
<feature type="coiled-coil region" evidence="11">
    <location>
        <begin position="2318"/>
        <end position="2352"/>
    </location>
</feature>
<dbReference type="SMART" id="SM00065">
    <property type="entry name" value="GAF"/>
    <property type="match status" value="3"/>
</dbReference>
<accession>K9VSC5</accession>
<evidence type="ECO:0000256" key="3">
    <source>
        <dbReference type="ARBA" id="ARBA00012438"/>
    </source>
</evidence>
<dbReference type="PANTHER" id="PTHR43304:SF1">
    <property type="entry name" value="PAC DOMAIN-CONTAINING PROTEIN"/>
    <property type="match status" value="1"/>
</dbReference>
<dbReference type="SUPFAM" id="SSF55785">
    <property type="entry name" value="PYP-like sensor domain (PAS domain)"/>
    <property type="match status" value="11"/>
</dbReference>
<feature type="domain" description="PAS" evidence="15">
    <location>
        <begin position="651"/>
        <end position="721"/>
    </location>
</feature>
<dbReference type="InterPro" id="IPR011006">
    <property type="entry name" value="CheY-like_superfamily"/>
</dbReference>
<dbReference type="InterPro" id="IPR036097">
    <property type="entry name" value="HisK_dim/P_sf"/>
</dbReference>
<dbReference type="SMART" id="SM00116">
    <property type="entry name" value="CBS"/>
    <property type="match status" value="4"/>
</dbReference>
<dbReference type="Proteomes" id="UP000010478">
    <property type="component" value="Chromosome"/>
</dbReference>
<dbReference type="SUPFAM" id="SSF52172">
    <property type="entry name" value="CheY-like"/>
    <property type="match status" value="1"/>
</dbReference>
<feature type="domain" description="PAC" evidence="16">
    <location>
        <begin position="1398"/>
        <end position="1450"/>
    </location>
</feature>
<dbReference type="eggNOG" id="COG2203">
    <property type="taxonomic scope" value="Bacteria"/>
</dbReference>
<comment type="catalytic activity">
    <reaction evidence="1">
        <text>ATP + protein L-histidine = ADP + protein N-phospho-L-histidine.</text>
        <dbReference type="EC" id="2.7.13.3"/>
    </reaction>
</comment>
<dbReference type="Gene3D" id="3.40.50.2300">
    <property type="match status" value="1"/>
</dbReference>
<evidence type="ECO:0000259" key="14">
    <source>
        <dbReference type="PROSITE" id="PS50110"/>
    </source>
</evidence>
<feature type="coiled-coil region" evidence="11">
    <location>
        <begin position="764"/>
        <end position="791"/>
    </location>
</feature>
<dbReference type="eggNOG" id="COG0745">
    <property type="taxonomic scope" value="Bacteria"/>
</dbReference>
<evidence type="ECO:0000256" key="4">
    <source>
        <dbReference type="ARBA" id="ARBA00022553"/>
    </source>
</evidence>
<evidence type="ECO:0000256" key="7">
    <source>
        <dbReference type="ARBA" id="ARBA00023012"/>
    </source>
</evidence>
<feature type="domain" description="Phytochrome chromophore attachment site" evidence="12">
    <location>
        <begin position="358"/>
        <end position="494"/>
    </location>
</feature>
<dbReference type="InterPro" id="IPR036890">
    <property type="entry name" value="HATPase_C_sf"/>
</dbReference>
<feature type="domain" description="PAC" evidence="16">
    <location>
        <begin position="1642"/>
        <end position="1694"/>
    </location>
</feature>
<dbReference type="PRINTS" id="PR00344">
    <property type="entry name" value="BCTRLSENSOR"/>
</dbReference>
<dbReference type="PROSITE" id="PS50046">
    <property type="entry name" value="PHYTOCHROME_2"/>
    <property type="match status" value="3"/>
</dbReference>
<dbReference type="SMART" id="SM00448">
    <property type="entry name" value="REC"/>
    <property type="match status" value="1"/>
</dbReference>
<dbReference type="NCBIfam" id="TIGR00229">
    <property type="entry name" value="sensory_box"/>
    <property type="match status" value="11"/>
</dbReference>
<dbReference type="Pfam" id="PF00512">
    <property type="entry name" value="HisKA"/>
    <property type="match status" value="1"/>
</dbReference>
<feature type="domain" description="PAC" evidence="16">
    <location>
        <begin position="1896"/>
        <end position="1948"/>
    </location>
</feature>
<keyword evidence="6 18" id="KW-0418">Kinase</keyword>
<dbReference type="InterPro" id="IPR046342">
    <property type="entry name" value="CBS_dom_sf"/>
</dbReference>
<evidence type="ECO:0000259" key="13">
    <source>
        <dbReference type="PROSITE" id="PS50109"/>
    </source>
</evidence>
<dbReference type="PROSITE" id="PS51371">
    <property type="entry name" value="CBS"/>
    <property type="match status" value="4"/>
</dbReference>
<dbReference type="SUPFAM" id="SSF54631">
    <property type="entry name" value="CBS-domain pair"/>
    <property type="match status" value="2"/>
</dbReference>
<feature type="domain" description="PAS" evidence="15">
    <location>
        <begin position="1069"/>
        <end position="1124"/>
    </location>
</feature>
<feature type="domain" description="PAC" evidence="16">
    <location>
        <begin position="1270"/>
        <end position="1321"/>
    </location>
</feature>
<reference evidence="18 19" key="1">
    <citation type="submission" date="2012-05" db="EMBL/GenBank/DDBJ databases">
        <title>Finished chromosome of genome of Oscillatoria sp. PCC 7112.</title>
        <authorList>
            <consortium name="US DOE Joint Genome Institute"/>
            <person name="Gugger M."/>
            <person name="Coursin T."/>
            <person name="Rippka R."/>
            <person name="Tandeau De Marsac N."/>
            <person name="Huntemann M."/>
            <person name="Wei C.-L."/>
            <person name="Han J."/>
            <person name="Detter J.C."/>
            <person name="Han C."/>
            <person name="Tapia R."/>
            <person name="Davenport K."/>
            <person name="Daligault H."/>
            <person name="Erkkila T."/>
            <person name="Gu W."/>
            <person name="Munk A.C.C."/>
            <person name="Teshima H."/>
            <person name="Xu Y."/>
            <person name="Chain P."/>
            <person name="Chen A."/>
            <person name="Krypides N."/>
            <person name="Mavromatis K."/>
            <person name="Markowitz V."/>
            <person name="Szeto E."/>
            <person name="Ivanova N."/>
            <person name="Mikhailova N."/>
            <person name="Ovchinnikova G."/>
            <person name="Pagani I."/>
            <person name="Pati A."/>
            <person name="Goodwin L."/>
            <person name="Peters L."/>
            <person name="Pitluck S."/>
            <person name="Woyke T."/>
            <person name="Kerfeld C."/>
        </authorList>
    </citation>
    <scope>NUCLEOTIDE SEQUENCE [LARGE SCALE GENOMIC DNA]</scope>
    <source>
        <strain evidence="18 19">PCC 7112</strain>
    </source>
</reference>
<dbReference type="RefSeq" id="WP_015179306.1">
    <property type="nucleotide sequence ID" value="NC_019729.1"/>
</dbReference>
<evidence type="ECO:0000256" key="8">
    <source>
        <dbReference type="ARBA" id="ARBA00074306"/>
    </source>
</evidence>
<evidence type="ECO:0000256" key="5">
    <source>
        <dbReference type="ARBA" id="ARBA00022679"/>
    </source>
</evidence>
<dbReference type="InterPro" id="IPR001789">
    <property type="entry name" value="Sig_transdc_resp-reg_receiver"/>
</dbReference>
<dbReference type="InterPro" id="IPR035965">
    <property type="entry name" value="PAS-like_dom_sf"/>
</dbReference>
<dbReference type="InterPro" id="IPR016132">
    <property type="entry name" value="Phyto_chromo_attachment"/>
</dbReference>
<feature type="domain" description="PAC" evidence="16">
    <location>
        <begin position="1139"/>
        <end position="1193"/>
    </location>
</feature>
<keyword evidence="5" id="KW-0808">Transferase</keyword>
<proteinExistence type="inferred from homology"/>
<dbReference type="EC" id="2.7.13.3" evidence="3"/>
<dbReference type="InterPro" id="IPR003594">
    <property type="entry name" value="HATPase_dom"/>
</dbReference>
<evidence type="ECO:0000256" key="11">
    <source>
        <dbReference type="SAM" id="Coils"/>
    </source>
</evidence>
<feature type="domain" description="PAS" evidence="15">
    <location>
        <begin position="525"/>
        <end position="595"/>
    </location>
</feature>
<dbReference type="PANTHER" id="PTHR43304">
    <property type="entry name" value="PHYTOCHROME-LIKE PROTEIN CPH1"/>
    <property type="match status" value="1"/>
</dbReference>
<dbReference type="InterPro" id="IPR013655">
    <property type="entry name" value="PAS_fold_3"/>
</dbReference>
<dbReference type="InterPro" id="IPR000700">
    <property type="entry name" value="PAS-assoc_C"/>
</dbReference>
<dbReference type="HOGENOM" id="CLU_227084_0_0_3"/>
<evidence type="ECO:0000259" key="16">
    <source>
        <dbReference type="PROSITE" id="PS50113"/>
    </source>
</evidence>
<name>K9VSC5_9CYAN</name>
<dbReference type="SMART" id="SM00091">
    <property type="entry name" value="PAS"/>
    <property type="match status" value="11"/>
</dbReference>
<dbReference type="InterPro" id="IPR013656">
    <property type="entry name" value="PAS_4"/>
</dbReference>
<dbReference type="EMBL" id="CP003614">
    <property type="protein sequence ID" value="AFZ10105.1"/>
    <property type="molecule type" value="Genomic_DNA"/>
</dbReference>
<feature type="domain" description="PAS" evidence="15">
    <location>
        <begin position="1568"/>
        <end position="1638"/>
    </location>
</feature>
<dbReference type="Pfam" id="PF08448">
    <property type="entry name" value="PAS_4"/>
    <property type="match status" value="1"/>
</dbReference>
<evidence type="ECO:0000259" key="15">
    <source>
        <dbReference type="PROSITE" id="PS50112"/>
    </source>
</evidence>
<feature type="domain" description="PAC" evidence="16">
    <location>
        <begin position="724"/>
        <end position="776"/>
    </location>
</feature>
<dbReference type="OrthoDB" id="415806at2"/>
<dbReference type="SMART" id="SM00388">
    <property type="entry name" value="HisKA"/>
    <property type="match status" value="1"/>
</dbReference>
<dbReference type="Pfam" id="PF08447">
    <property type="entry name" value="PAS_3"/>
    <property type="match status" value="6"/>
</dbReference>
<feature type="domain" description="CBS" evidence="17">
    <location>
        <begin position="241"/>
        <end position="299"/>
    </location>
</feature>
<dbReference type="Pfam" id="PF01590">
    <property type="entry name" value="GAF"/>
    <property type="match status" value="3"/>
</dbReference>
<feature type="domain" description="PAS" evidence="15">
    <location>
        <begin position="795"/>
        <end position="840"/>
    </location>
</feature>
<dbReference type="Pfam" id="PF13426">
    <property type="entry name" value="PAS_9"/>
    <property type="match status" value="4"/>
</dbReference>
<keyword evidence="11" id="KW-0175">Coiled coil</keyword>
<gene>
    <name evidence="18" type="ORF">Osc7112_5903</name>
</gene>
<dbReference type="eggNOG" id="COG0517">
    <property type="taxonomic scope" value="Bacteria"/>
</dbReference>
<dbReference type="STRING" id="179408.Osc7112_5903"/>
<evidence type="ECO:0000256" key="9">
    <source>
        <dbReference type="PROSITE-ProRule" id="PRU00169"/>
    </source>
</evidence>
<dbReference type="Gene3D" id="2.10.70.100">
    <property type="match status" value="1"/>
</dbReference>
<dbReference type="eggNOG" id="COG4251">
    <property type="taxonomic scope" value="Bacteria"/>
</dbReference>
<dbReference type="SUPFAM" id="SSF55781">
    <property type="entry name" value="GAF domain-like"/>
    <property type="match status" value="3"/>
</dbReference>
<evidence type="ECO:0000313" key="18">
    <source>
        <dbReference type="EMBL" id="AFZ10105.1"/>
    </source>
</evidence>
<feature type="domain" description="PAC" evidence="16">
    <location>
        <begin position="1013"/>
        <end position="1065"/>
    </location>
</feature>
<dbReference type="SUPFAM" id="SSF47384">
    <property type="entry name" value="Homodimeric domain of signal transducing histidine kinase"/>
    <property type="match status" value="1"/>
</dbReference>